<dbReference type="SUPFAM" id="SSF52402">
    <property type="entry name" value="Adenine nucleotide alpha hydrolases-like"/>
    <property type="match status" value="1"/>
</dbReference>
<dbReference type="Pfam" id="PF00795">
    <property type="entry name" value="CN_hydrolase"/>
    <property type="match status" value="1"/>
</dbReference>
<dbReference type="PIRSF" id="PIRSF006630">
    <property type="entry name" value="NADS_GAT"/>
    <property type="match status" value="1"/>
</dbReference>
<gene>
    <name evidence="9" type="ORF">MNBD_NITROSPINAE05-409</name>
</gene>
<dbReference type="GO" id="GO:0003952">
    <property type="term" value="F:NAD+ synthase (glutamine-hydrolyzing) activity"/>
    <property type="evidence" value="ECO:0007669"/>
    <property type="project" value="UniProtKB-EC"/>
</dbReference>
<dbReference type="InterPro" id="IPR014729">
    <property type="entry name" value="Rossmann-like_a/b/a_fold"/>
</dbReference>
<dbReference type="EC" id="6.3.5.1" evidence="3"/>
<keyword evidence="7" id="KW-0520">NAD</keyword>
<feature type="domain" description="CN hydrolase" evidence="8">
    <location>
        <begin position="19"/>
        <end position="260"/>
    </location>
</feature>
<dbReference type="HAMAP" id="MF_02090">
    <property type="entry name" value="NadE_glutamine_dep"/>
    <property type="match status" value="1"/>
</dbReference>
<comment type="pathway">
    <text evidence="1">Cofactor biosynthesis; NAD(+) biosynthesis; NAD(+) from deamido-NAD(+) (L-Gln route): step 1/1.</text>
</comment>
<evidence type="ECO:0000256" key="1">
    <source>
        <dbReference type="ARBA" id="ARBA00005188"/>
    </source>
</evidence>
<dbReference type="SUPFAM" id="SSF56317">
    <property type="entry name" value="Carbon-nitrogen hydrolase"/>
    <property type="match status" value="1"/>
</dbReference>
<dbReference type="InterPro" id="IPR003010">
    <property type="entry name" value="C-N_Hydrolase"/>
</dbReference>
<dbReference type="CDD" id="cd00553">
    <property type="entry name" value="NAD_synthase"/>
    <property type="match status" value="1"/>
</dbReference>
<dbReference type="PROSITE" id="PS50263">
    <property type="entry name" value="CN_HYDROLASE"/>
    <property type="match status" value="1"/>
</dbReference>
<name>A0A3B1D067_9ZZZZ</name>
<dbReference type="InterPro" id="IPR022310">
    <property type="entry name" value="NAD/GMP_synthase"/>
</dbReference>
<evidence type="ECO:0000313" key="9">
    <source>
        <dbReference type="EMBL" id="VAX28330.1"/>
    </source>
</evidence>
<dbReference type="PANTHER" id="PTHR23090">
    <property type="entry name" value="NH 3 /GLUTAMINE-DEPENDENT NAD + SYNTHETASE"/>
    <property type="match status" value="1"/>
</dbReference>
<dbReference type="CDD" id="cd07570">
    <property type="entry name" value="GAT_Gln-NAD-synth"/>
    <property type="match status" value="1"/>
</dbReference>
<dbReference type="NCBIfam" id="NF010588">
    <property type="entry name" value="PRK13981.1"/>
    <property type="match status" value="1"/>
</dbReference>
<dbReference type="Gene3D" id="3.60.110.10">
    <property type="entry name" value="Carbon-nitrogen hydrolase"/>
    <property type="match status" value="1"/>
</dbReference>
<dbReference type="Pfam" id="PF02540">
    <property type="entry name" value="NAD_synthase"/>
    <property type="match status" value="1"/>
</dbReference>
<dbReference type="AlphaFoldDB" id="A0A3B1D067"/>
<dbReference type="InterPro" id="IPR003694">
    <property type="entry name" value="NAD_synthase"/>
</dbReference>
<evidence type="ECO:0000256" key="4">
    <source>
        <dbReference type="ARBA" id="ARBA00022598"/>
    </source>
</evidence>
<dbReference type="GO" id="GO:0004359">
    <property type="term" value="F:glutaminase activity"/>
    <property type="evidence" value="ECO:0007669"/>
    <property type="project" value="InterPro"/>
</dbReference>
<dbReference type="InterPro" id="IPR014445">
    <property type="entry name" value="Gln-dep_NAD_synthase"/>
</dbReference>
<dbReference type="GO" id="GO:0009435">
    <property type="term" value="P:NAD+ biosynthetic process"/>
    <property type="evidence" value="ECO:0007669"/>
    <property type="project" value="UniProtKB-UniPathway"/>
</dbReference>
<dbReference type="GO" id="GO:0005524">
    <property type="term" value="F:ATP binding"/>
    <property type="evidence" value="ECO:0007669"/>
    <property type="project" value="UniProtKB-KW"/>
</dbReference>
<evidence type="ECO:0000256" key="5">
    <source>
        <dbReference type="ARBA" id="ARBA00022741"/>
    </source>
</evidence>
<dbReference type="PANTHER" id="PTHR23090:SF9">
    <property type="entry name" value="GLUTAMINE-DEPENDENT NAD(+) SYNTHETASE"/>
    <property type="match status" value="1"/>
</dbReference>
<keyword evidence="9" id="KW-0808">Transferase</keyword>
<accession>A0A3B1D067</accession>
<dbReference type="InterPro" id="IPR036526">
    <property type="entry name" value="C-N_Hydrolase_sf"/>
</dbReference>
<protein>
    <recommendedName>
        <fullName evidence="3">NAD(+) synthase (glutamine-hydrolyzing)</fullName>
        <ecNumber evidence="3">6.3.5.1</ecNumber>
    </recommendedName>
</protein>
<sequence>MKTKADSKRKQPPAAQVTLRVAIAQINTTVGDFKNNADKVKTRIKQARQLDADVILFPELTLSGYPPEDLLYKQGFIKENMATLKRIVAHTKGITAIVGTLEQSGNKLYNSAALIANGKLLGYCRKTILPNYGVFDEKRYFREGETPVRFTQNGVTFGITVCEDIWFADGPGKKLCLDGNVDVLLNISSSPFCTGKGEAREKMIRSRARKYKSFIVYANLVGGQDELVFDGQSLVVDPRGNPVANGNSFVEEMIVRDLTVQPKPPVKKSALSKLAGMKTYRVAPSVKVSPQKKQLPKRAFKKLDTIAEIYSALVLGTRDYIRKNGFQKVAIGLSGGVDSALTVAVAADALGSENVTAVLMPSPYTADESGDDSLALAKNLNIQTFTLPIEDAMQAYESVLSDVFKETAADITEENIQARIRGNLLMALSNKFGWMILTTGNKSEISVGYCTLYGDMAGGFAVLKDVPKTWVYDLGHFVNRRDNKIVIPENILTREPTAELRPDQKDTDSLPPYPILDKVLAAYIEEDQSLEDLLKMKLGLPAKEIRRIVRMVDTNEYKRRQGPPGVKITPKAFGRDRRLPITNRFKG</sequence>
<evidence type="ECO:0000256" key="3">
    <source>
        <dbReference type="ARBA" id="ARBA00012743"/>
    </source>
</evidence>
<evidence type="ECO:0000259" key="8">
    <source>
        <dbReference type="PROSITE" id="PS50263"/>
    </source>
</evidence>
<evidence type="ECO:0000256" key="7">
    <source>
        <dbReference type="ARBA" id="ARBA00023027"/>
    </source>
</evidence>
<keyword evidence="9" id="KW-0315">Glutamine amidotransferase</keyword>
<organism evidence="9">
    <name type="scientific">hydrothermal vent metagenome</name>
    <dbReference type="NCBI Taxonomy" id="652676"/>
    <lineage>
        <taxon>unclassified sequences</taxon>
        <taxon>metagenomes</taxon>
        <taxon>ecological metagenomes</taxon>
    </lineage>
</organism>
<dbReference type="EMBL" id="UOGG01000058">
    <property type="protein sequence ID" value="VAX28330.1"/>
    <property type="molecule type" value="Genomic_DNA"/>
</dbReference>
<dbReference type="GO" id="GO:0005737">
    <property type="term" value="C:cytoplasm"/>
    <property type="evidence" value="ECO:0007669"/>
    <property type="project" value="InterPro"/>
</dbReference>
<evidence type="ECO:0000256" key="2">
    <source>
        <dbReference type="ARBA" id="ARBA00007145"/>
    </source>
</evidence>
<keyword evidence="5" id="KW-0547">Nucleotide-binding</keyword>
<dbReference type="UniPathway" id="UPA00253">
    <property type="reaction ID" value="UER00334"/>
</dbReference>
<proteinExistence type="inferred from homology"/>
<comment type="similarity">
    <text evidence="2">In the C-terminal section; belongs to the NAD synthetase family.</text>
</comment>
<keyword evidence="4 9" id="KW-0436">Ligase</keyword>
<dbReference type="NCBIfam" id="TIGR00552">
    <property type="entry name" value="nadE"/>
    <property type="match status" value="1"/>
</dbReference>
<evidence type="ECO:0000256" key="6">
    <source>
        <dbReference type="ARBA" id="ARBA00022840"/>
    </source>
</evidence>
<dbReference type="GO" id="GO:0016740">
    <property type="term" value="F:transferase activity"/>
    <property type="evidence" value="ECO:0007669"/>
    <property type="project" value="UniProtKB-KW"/>
</dbReference>
<keyword evidence="6" id="KW-0067">ATP-binding</keyword>
<reference evidence="9" key="1">
    <citation type="submission" date="2018-06" db="EMBL/GenBank/DDBJ databases">
        <authorList>
            <person name="Zhirakovskaya E."/>
        </authorList>
    </citation>
    <scope>NUCLEOTIDE SEQUENCE</scope>
</reference>
<dbReference type="FunFam" id="3.40.50.620:FF:000106">
    <property type="entry name" value="Glutamine-dependent NAD(+) synthetase"/>
    <property type="match status" value="1"/>
</dbReference>
<dbReference type="Gene3D" id="3.40.50.620">
    <property type="entry name" value="HUPs"/>
    <property type="match status" value="1"/>
</dbReference>